<dbReference type="InterPro" id="IPR050600">
    <property type="entry name" value="SETD3_SETD6_MTase"/>
</dbReference>
<dbReference type="EMBL" id="GL983755">
    <property type="protein sequence ID" value="EGR32186.1"/>
    <property type="molecule type" value="Genomic_DNA"/>
</dbReference>
<dbReference type="SUPFAM" id="SSF82199">
    <property type="entry name" value="SET domain"/>
    <property type="match status" value="1"/>
</dbReference>
<dbReference type="STRING" id="857967.G0QRF1"/>
<dbReference type="Proteomes" id="UP000008983">
    <property type="component" value="Unassembled WGS sequence"/>
</dbReference>
<dbReference type="EC" id="2.1.1.127" evidence="2"/>
<accession>G0QRF1</accession>
<dbReference type="Gene3D" id="3.90.1410.10">
    <property type="entry name" value="set domain protein methyltransferase, domain 1"/>
    <property type="match status" value="1"/>
</dbReference>
<dbReference type="GO" id="GO:0032259">
    <property type="term" value="P:methylation"/>
    <property type="evidence" value="ECO:0007669"/>
    <property type="project" value="UniProtKB-KW"/>
</dbReference>
<dbReference type="InterPro" id="IPR046341">
    <property type="entry name" value="SET_dom_sf"/>
</dbReference>
<dbReference type="InParanoid" id="G0QRF1"/>
<dbReference type="InterPro" id="IPR001214">
    <property type="entry name" value="SET_dom"/>
</dbReference>
<dbReference type="PANTHER" id="PTHR13271:SF153">
    <property type="entry name" value="SET DOMAIN-CONTAINING PROTEIN"/>
    <property type="match status" value="1"/>
</dbReference>
<keyword evidence="2" id="KW-0808">Transferase</keyword>
<evidence type="ECO:0000313" key="3">
    <source>
        <dbReference type="Proteomes" id="UP000008983"/>
    </source>
</evidence>
<name>G0QRF1_ICHMU</name>
<dbReference type="GO" id="GO:0016279">
    <property type="term" value="F:protein-lysine N-methyltransferase activity"/>
    <property type="evidence" value="ECO:0007669"/>
    <property type="project" value="TreeGrafter"/>
</dbReference>
<dbReference type="AlphaFoldDB" id="G0QRF1"/>
<protein>
    <submittedName>
        <fullName evidence="2">SET domain protein</fullName>
        <ecNumber evidence="2">2.1.1.127</ecNumber>
    </submittedName>
</protein>
<dbReference type="RefSeq" id="XP_004035672.1">
    <property type="nucleotide sequence ID" value="XM_004035624.1"/>
</dbReference>
<dbReference type="eggNOG" id="ENOG502SW86">
    <property type="taxonomic scope" value="Eukaryota"/>
</dbReference>
<evidence type="ECO:0000259" key="1">
    <source>
        <dbReference type="Pfam" id="PF00856"/>
    </source>
</evidence>
<proteinExistence type="predicted"/>
<organism evidence="2 3">
    <name type="scientific">Ichthyophthirius multifiliis</name>
    <name type="common">White spot disease agent</name>
    <name type="synonym">Ich</name>
    <dbReference type="NCBI Taxonomy" id="5932"/>
    <lineage>
        <taxon>Eukaryota</taxon>
        <taxon>Sar</taxon>
        <taxon>Alveolata</taxon>
        <taxon>Ciliophora</taxon>
        <taxon>Intramacronucleata</taxon>
        <taxon>Oligohymenophorea</taxon>
        <taxon>Hymenostomatida</taxon>
        <taxon>Ophryoglenina</taxon>
        <taxon>Ichthyophthirius</taxon>
    </lineage>
</organism>
<reference evidence="2 3" key="1">
    <citation type="submission" date="2011-07" db="EMBL/GenBank/DDBJ databases">
        <authorList>
            <person name="Coyne R."/>
            <person name="Brami D."/>
            <person name="Johnson J."/>
            <person name="Hostetler J."/>
            <person name="Hannick L."/>
            <person name="Clark T."/>
            <person name="Cassidy-Hanley D."/>
            <person name="Inman J."/>
        </authorList>
    </citation>
    <scope>NUCLEOTIDE SEQUENCE [LARGE SCALE GENOMIC DNA]</scope>
    <source>
        <strain evidence="2 3">G5</strain>
    </source>
</reference>
<evidence type="ECO:0000313" key="2">
    <source>
        <dbReference type="EMBL" id="EGR32186.1"/>
    </source>
</evidence>
<keyword evidence="3" id="KW-1185">Reference proteome</keyword>
<dbReference type="CDD" id="cd10527">
    <property type="entry name" value="SET_LSMT"/>
    <property type="match status" value="1"/>
</dbReference>
<sequence length="417" mass="49306">MLSKPWQLNPKIKETPQTIQNIQIIQTVIYEILVEFLRNSCPPNQNNQAHLQQDRKIKESPNPIQIVADAISAEERKEYQKNDEPIILGLIKRSELSSIFEGYDNVVWLDTMKSTMQGLGESLSKIVQNTYIIEIKKKIDFPIAFGNEGLKGVIATENIPANTVICCIPIKLIITTKKIKESELKQIYKENPDIFSEKRNYDGESDMVAAFLIYEKLKGEDSFYYPYFQTVEKSYTIYDWTIDEIQETENDEIISEFNQYCQNMDEWIILHETLLKYPQFFDPKKLSKEIYIWSYELLMTRMFGHGLPCSFLVPFGDMFNHNNDSGTHLIINKKFESDELPIHEDYKVKKNKINMEIFPEIKQDNKIFPYKSERLKFIQKKDICYKKMKIKIFQKKKLFHKQIPKNQFKIKIYKYGI</sequence>
<dbReference type="Pfam" id="PF00856">
    <property type="entry name" value="SET"/>
    <property type="match status" value="1"/>
</dbReference>
<dbReference type="GeneID" id="14908361"/>
<dbReference type="GO" id="GO:0030785">
    <property type="term" value="F:[ribulose-bisphosphate carboxylase]-lysine N-methyltransferase activity"/>
    <property type="evidence" value="ECO:0007669"/>
    <property type="project" value="UniProtKB-EC"/>
</dbReference>
<keyword evidence="2" id="KW-0489">Methyltransferase</keyword>
<gene>
    <name evidence="2" type="ORF">IMG5_092530</name>
</gene>
<dbReference type="OrthoDB" id="341421at2759"/>
<dbReference type="PANTHER" id="PTHR13271">
    <property type="entry name" value="UNCHARACTERIZED PUTATIVE METHYLTRANSFERASE"/>
    <property type="match status" value="1"/>
</dbReference>
<feature type="domain" description="SET" evidence="1">
    <location>
        <begin position="152"/>
        <end position="277"/>
    </location>
</feature>